<evidence type="ECO:0008006" key="5">
    <source>
        <dbReference type="Google" id="ProtNLM"/>
    </source>
</evidence>
<protein>
    <recommendedName>
        <fullName evidence="5">HNH endonuclease</fullName>
    </recommendedName>
</protein>
<dbReference type="EMBL" id="RBTE01000454">
    <property type="protein sequence ID" value="RMT21958.1"/>
    <property type="molecule type" value="Genomic_DNA"/>
</dbReference>
<name>A0A3M5JEZ1_PSESS</name>
<evidence type="ECO:0000313" key="1">
    <source>
        <dbReference type="EMBL" id="RMS29776.1"/>
    </source>
</evidence>
<dbReference type="AlphaFoldDB" id="A0A3M5JEZ1"/>
<evidence type="ECO:0000313" key="4">
    <source>
        <dbReference type="Proteomes" id="UP000278180"/>
    </source>
</evidence>
<evidence type="ECO:0000313" key="2">
    <source>
        <dbReference type="EMBL" id="RMT21958.1"/>
    </source>
</evidence>
<dbReference type="EMBL" id="RBSL01000097">
    <property type="protein sequence ID" value="RMS29776.1"/>
    <property type="molecule type" value="Genomic_DNA"/>
</dbReference>
<reference evidence="3 4" key="1">
    <citation type="submission" date="2018-08" db="EMBL/GenBank/DDBJ databases">
        <title>Recombination of ecologically and evolutionarily significant loci maintains genetic cohesion in the Pseudomonas syringae species complex.</title>
        <authorList>
            <person name="Dillon M."/>
            <person name="Thakur S."/>
            <person name="Almeida R.N.D."/>
            <person name="Weir B.S."/>
            <person name="Guttman D.S."/>
        </authorList>
    </citation>
    <scope>NUCLEOTIDE SEQUENCE [LARGE SCALE GENOMIC DNA]</scope>
    <source>
        <strain evidence="2 4">ICMP 13684</strain>
        <strain evidence="1 3">ICMP 13685</strain>
    </source>
</reference>
<dbReference type="Proteomes" id="UP000278180">
    <property type="component" value="Unassembled WGS sequence"/>
</dbReference>
<accession>A0A3M5JEZ1</accession>
<evidence type="ECO:0000313" key="3">
    <source>
        <dbReference type="Proteomes" id="UP000269801"/>
    </source>
</evidence>
<sequence>MAKEKKEKGARDDFKPALKLLLRNLCGGVCSNPECRAYTFGANQEDKGSFSSIGVAAHITAAASGPGARRYDPAMTPDERMSAANGIWLCQSCSKLIDTDEVRYPVELLHEWKRQAETRAMKLIGQQSFGPAEMQTKLVEAVAGASQIFYTNAGDFTKVPLAGFVAGYENYLSQLDPRFEVKTVATGSNVRHEVRVRPGQIGKVDIVFTDPDEAAYANAGWERFLETGEHFEISTKSFEFKGSALFDLMNNRAHEGTFTLEPHKSIAPATLYLKSLEHDTEFEIASFDAAYFSAGDKLFISGDCLSGLITFKMTYNAKSLQVTFDYNFKPEKWVGEPLVNLPHLPKLQKLANFLVKDNQSKIVIEFNLSGHVLRFGEEIEQNLSGLYSFIIHVVDLMNRAKVLAKHINEKLRVESIDISEKDEKLIGIYYKVITSGLTIKEPVGKDLFTVHNPTVSDTQLTDMNTNGFTSYLKLKNRNAANFDFFGNDVSPPIFQTVITGFEGAFFTDITEGERIDALKLYAVEGSTTVHSLED</sequence>
<dbReference type="RefSeq" id="WP_057453421.1">
    <property type="nucleotide sequence ID" value="NZ_RBTE01000454.1"/>
</dbReference>
<comment type="caution">
    <text evidence="2">The sequence shown here is derived from an EMBL/GenBank/DDBJ whole genome shotgun (WGS) entry which is preliminary data.</text>
</comment>
<gene>
    <name evidence="2" type="ORF">ALP51_00894</name>
    <name evidence="1" type="ORF">ALP70_02806</name>
</gene>
<organism evidence="2 4">
    <name type="scientific">Pseudomonas savastanoi</name>
    <name type="common">Pseudomonas syringae pv. savastanoi</name>
    <dbReference type="NCBI Taxonomy" id="29438"/>
    <lineage>
        <taxon>Bacteria</taxon>
        <taxon>Pseudomonadati</taxon>
        <taxon>Pseudomonadota</taxon>
        <taxon>Gammaproteobacteria</taxon>
        <taxon>Pseudomonadales</taxon>
        <taxon>Pseudomonadaceae</taxon>
        <taxon>Pseudomonas</taxon>
    </lineage>
</organism>
<proteinExistence type="predicted"/>
<dbReference type="Proteomes" id="UP000269801">
    <property type="component" value="Unassembled WGS sequence"/>
</dbReference>